<dbReference type="OrthoDB" id="5132116at2759"/>
<dbReference type="SMART" id="SM00268">
    <property type="entry name" value="ACTIN"/>
    <property type="match status" value="1"/>
</dbReference>
<comment type="similarity">
    <text evidence="1">Belongs to the actin family.</text>
</comment>
<evidence type="ECO:0008006" key="4">
    <source>
        <dbReference type="Google" id="ProtNLM"/>
    </source>
</evidence>
<dbReference type="PRINTS" id="PR00190">
    <property type="entry name" value="ACTIN"/>
</dbReference>
<dbReference type="FunFam" id="3.30.420.40:FF:000058">
    <property type="entry name" value="Putative actin-related protein 5"/>
    <property type="match status" value="1"/>
</dbReference>
<organism evidence="2 3">
    <name type="scientific">Leptobrachium leishanense</name>
    <name type="common">Leishan spiny toad</name>
    <dbReference type="NCBI Taxonomy" id="445787"/>
    <lineage>
        <taxon>Eukaryota</taxon>
        <taxon>Metazoa</taxon>
        <taxon>Chordata</taxon>
        <taxon>Craniata</taxon>
        <taxon>Vertebrata</taxon>
        <taxon>Euteleostomi</taxon>
        <taxon>Amphibia</taxon>
        <taxon>Batrachia</taxon>
        <taxon>Anura</taxon>
        <taxon>Pelobatoidea</taxon>
        <taxon>Megophryidae</taxon>
        <taxon>Leptobrachium</taxon>
    </lineage>
</organism>
<dbReference type="InterPro" id="IPR004000">
    <property type="entry name" value="Actin"/>
</dbReference>
<dbReference type="Pfam" id="PF00022">
    <property type="entry name" value="Actin"/>
    <property type="match status" value="1"/>
</dbReference>
<accession>A0A8C5QY01</accession>
<protein>
    <recommendedName>
        <fullName evidence="4">Actin-like protein 6A</fullName>
    </recommendedName>
</protein>
<dbReference type="InterPro" id="IPR043129">
    <property type="entry name" value="ATPase_NBD"/>
</dbReference>
<name>A0A8C5QY01_9ANUR</name>
<evidence type="ECO:0000313" key="3">
    <source>
        <dbReference type="Proteomes" id="UP000694569"/>
    </source>
</evidence>
<reference evidence="2" key="2">
    <citation type="submission" date="2025-09" db="UniProtKB">
        <authorList>
            <consortium name="Ensembl"/>
        </authorList>
    </citation>
    <scope>IDENTIFICATION</scope>
</reference>
<dbReference type="Gene3D" id="2.30.36.70">
    <property type="entry name" value="Actin, Chain A, domain 2"/>
    <property type="match status" value="1"/>
</dbReference>
<dbReference type="PANTHER" id="PTHR11937">
    <property type="entry name" value="ACTIN"/>
    <property type="match status" value="1"/>
</dbReference>
<reference evidence="2" key="1">
    <citation type="submission" date="2025-08" db="UniProtKB">
        <authorList>
            <consortium name="Ensembl"/>
        </authorList>
    </citation>
    <scope>IDENTIFICATION</scope>
</reference>
<dbReference type="SUPFAM" id="SSF53067">
    <property type="entry name" value="Actin-like ATPase domain"/>
    <property type="match status" value="2"/>
</dbReference>
<keyword evidence="3" id="KW-1185">Reference proteome</keyword>
<dbReference type="FunFam" id="3.90.640.10:FF:000009">
    <property type="entry name" value="Actin-like 6A, isoform CRA_a"/>
    <property type="match status" value="1"/>
</dbReference>
<sequence length="420" mass="46736">MIRNYYIVFLGSDDIKAVVFDIGSYSIRVGTAGEDGPQADIPTTVGVDPGIQYDKANKYYVGSNAISVPTENMEASSPIKNGLIEDWDSFQAILDYAYRTIIKCKPSACPLLMSEAAWNTRDKREKLMELMFERYNLPAFFLSKSPTLTAFANGRTTALIVDSGSTYTTAIPVLNGYVVPQGIVKSSLAGDFITEQCKELFAERNIEIIPPYMVASKESVREEEPAIWQSKERVPPVTRSWHNYMCNCVISDFKASVLRVSSTLYNENVADTLPDAQYEFPNGYNCSFGTERLRITEGLFDPSTVKGLTDKAAHGVCETVMKSISLCDPGIRKALYSSVVLTGGNTLLEGYRDRLIRELPQKIPQDMKLKVFAKQNPVERRANAWFGGATFAALGAFQQMCISKQEYDEEGSQCLERKCP</sequence>
<proteinExistence type="inferred from homology"/>
<dbReference type="Gene3D" id="3.90.640.10">
    <property type="entry name" value="Actin, Chain A, domain 4"/>
    <property type="match status" value="1"/>
</dbReference>
<dbReference type="AlphaFoldDB" id="A0A8C5QY01"/>
<dbReference type="Proteomes" id="UP000694569">
    <property type="component" value="Unplaced"/>
</dbReference>
<dbReference type="Ensembl" id="ENSLLET00000046470.1">
    <property type="protein sequence ID" value="ENSLLEP00000044679.1"/>
    <property type="gene ID" value="ENSLLEG00000028299.1"/>
</dbReference>
<dbReference type="CDD" id="cd13395">
    <property type="entry name" value="ASKHA_NBD_Arp4_ACTL6-like"/>
    <property type="match status" value="1"/>
</dbReference>
<evidence type="ECO:0000256" key="1">
    <source>
        <dbReference type="RuleBase" id="RU000487"/>
    </source>
</evidence>
<dbReference type="GeneTree" id="ENSGT00940000156305"/>
<dbReference type="Gene3D" id="3.30.420.40">
    <property type="match status" value="2"/>
</dbReference>
<evidence type="ECO:0000313" key="2">
    <source>
        <dbReference type="Ensembl" id="ENSLLEP00000044679.1"/>
    </source>
</evidence>